<dbReference type="GO" id="GO:0005739">
    <property type="term" value="C:mitochondrion"/>
    <property type="evidence" value="ECO:0007669"/>
    <property type="project" value="TreeGrafter"/>
</dbReference>
<gene>
    <name evidence="5" type="ORF">PVL29_011972</name>
</gene>
<dbReference type="GO" id="GO:0006641">
    <property type="term" value="P:triglyceride metabolic process"/>
    <property type="evidence" value="ECO:0007669"/>
    <property type="project" value="TreeGrafter"/>
</dbReference>
<dbReference type="Proteomes" id="UP001168098">
    <property type="component" value="Unassembled WGS sequence"/>
</dbReference>
<keyword evidence="3" id="KW-0418">Kinase</keyword>
<keyword evidence="4" id="KW-0812">Transmembrane</keyword>
<organism evidence="5 6">
    <name type="scientific">Vitis rotundifolia</name>
    <name type="common">Muscadine grape</name>
    <dbReference type="NCBI Taxonomy" id="103349"/>
    <lineage>
        <taxon>Eukaryota</taxon>
        <taxon>Viridiplantae</taxon>
        <taxon>Streptophyta</taxon>
        <taxon>Embryophyta</taxon>
        <taxon>Tracheophyta</taxon>
        <taxon>Spermatophyta</taxon>
        <taxon>Magnoliopsida</taxon>
        <taxon>eudicotyledons</taxon>
        <taxon>Gunneridae</taxon>
        <taxon>Pentapetalae</taxon>
        <taxon>rosids</taxon>
        <taxon>Vitales</taxon>
        <taxon>Vitaceae</taxon>
        <taxon>Viteae</taxon>
        <taxon>Vitis</taxon>
    </lineage>
</organism>
<sequence>MQGQACRKGEAKSTYGTGAFILLNTGEEVIESKHGLLTTLGSVAIAGAAIQQLRDRLGIISIASKIEELTAKVDSLGGVYLVYYIVDPVFCLMLTTYFCFIFKRINKNKKENSKCDFLFGKDGL</sequence>
<dbReference type="GO" id="GO:0046167">
    <property type="term" value="P:glycerol-3-phosphate biosynthetic process"/>
    <property type="evidence" value="ECO:0007669"/>
    <property type="project" value="TreeGrafter"/>
</dbReference>
<protein>
    <submittedName>
        <fullName evidence="5">Uncharacterized protein</fullName>
    </submittedName>
</protein>
<keyword evidence="4" id="KW-0472">Membrane</keyword>
<dbReference type="Gene3D" id="3.30.420.40">
    <property type="match status" value="1"/>
</dbReference>
<evidence type="ECO:0000313" key="6">
    <source>
        <dbReference type="Proteomes" id="UP001168098"/>
    </source>
</evidence>
<keyword evidence="2" id="KW-0808">Transferase</keyword>
<dbReference type="PANTHER" id="PTHR10196:SF69">
    <property type="entry name" value="GLYCEROL KINASE"/>
    <property type="match status" value="1"/>
</dbReference>
<keyword evidence="4" id="KW-1133">Transmembrane helix</keyword>
<dbReference type="GO" id="GO:0004370">
    <property type="term" value="F:glycerol kinase activity"/>
    <property type="evidence" value="ECO:0007669"/>
    <property type="project" value="TreeGrafter"/>
</dbReference>
<dbReference type="SUPFAM" id="SSF53067">
    <property type="entry name" value="Actin-like ATPase domain"/>
    <property type="match status" value="1"/>
</dbReference>
<keyword evidence="6" id="KW-1185">Reference proteome</keyword>
<comment type="similarity">
    <text evidence="1">Belongs to the FGGY kinase family.</text>
</comment>
<proteinExistence type="inferred from homology"/>
<evidence type="ECO:0000256" key="4">
    <source>
        <dbReference type="SAM" id="Phobius"/>
    </source>
</evidence>
<evidence type="ECO:0000256" key="1">
    <source>
        <dbReference type="ARBA" id="ARBA00009156"/>
    </source>
</evidence>
<reference evidence="5 6" key="1">
    <citation type="journal article" date="2023" name="BMC Biotechnol.">
        <title>Vitis rotundifolia cv Carlos genome sequencing.</title>
        <authorList>
            <person name="Huff M."/>
            <person name="Hulse-Kemp A."/>
            <person name="Scheffler B."/>
            <person name="Youngblood R."/>
            <person name="Simpson S."/>
            <person name="Babiker E."/>
            <person name="Staton M."/>
        </authorList>
    </citation>
    <scope>NUCLEOTIDE SEQUENCE [LARGE SCALE GENOMIC DNA]</scope>
    <source>
        <tissue evidence="5">Leaf</tissue>
    </source>
</reference>
<comment type="caution">
    <text evidence="5">The sequence shown here is derived from an EMBL/GenBank/DDBJ whole genome shotgun (WGS) entry which is preliminary data.</text>
</comment>
<dbReference type="EMBL" id="JARBHA010000009">
    <property type="protein sequence ID" value="KAJ9693060.1"/>
    <property type="molecule type" value="Genomic_DNA"/>
</dbReference>
<dbReference type="PANTHER" id="PTHR10196">
    <property type="entry name" value="SUGAR KINASE"/>
    <property type="match status" value="1"/>
</dbReference>
<evidence type="ECO:0000256" key="3">
    <source>
        <dbReference type="ARBA" id="ARBA00022777"/>
    </source>
</evidence>
<dbReference type="GO" id="GO:0006071">
    <property type="term" value="P:glycerol metabolic process"/>
    <property type="evidence" value="ECO:0007669"/>
    <property type="project" value="TreeGrafter"/>
</dbReference>
<dbReference type="InterPro" id="IPR043129">
    <property type="entry name" value="ATPase_NBD"/>
</dbReference>
<name>A0AA38ZPU0_VITRO</name>
<evidence type="ECO:0000313" key="5">
    <source>
        <dbReference type="EMBL" id="KAJ9693060.1"/>
    </source>
</evidence>
<feature type="transmembrane region" description="Helical" evidence="4">
    <location>
        <begin position="81"/>
        <end position="102"/>
    </location>
</feature>
<accession>A0AA38ZPU0</accession>
<dbReference type="AlphaFoldDB" id="A0AA38ZPU0"/>
<evidence type="ECO:0000256" key="2">
    <source>
        <dbReference type="ARBA" id="ARBA00022679"/>
    </source>
</evidence>